<dbReference type="EMBL" id="MU006216">
    <property type="protein sequence ID" value="KAF2833024.1"/>
    <property type="molecule type" value="Genomic_DNA"/>
</dbReference>
<dbReference type="Pfam" id="PF13857">
    <property type="entry name" value="Ank_5"/>
    <property type="match status" value="1"/>
</dbReference>
<evidence type="ECO:0000256" key="3">
    <source>
        <dbReference type="PROSITE-ProRule" id="PRU00023"/>
    </source>
</evidence>
<dbReference type="AlphaFoldDB" id="A0A6A7AJ85"/>
<feature type="repeat" description="ANK" evidence="3">
    <location>
        <begin position="151"/>
        <end position="183"/>
    </location>
</feature>
<dbReference type="PROSITE" id="PS50297">
    <property type="entry name" value="ANK_REP_REGION"/>
    <property type="match status" value="6"/>
</dbReference>
<dbReference type="InterPro" id="IPR036770">
    <property type="entry name" value="Ankyrin_rpt-contain_sf"/>
</dbReference>
<accession>A0A6A7AJ85</accession>
<protein>
    <submittedName>
        <fullName evidence="4">Ankyrin</fullName>
    </submittedName>
</protein>
<evidence type="ECO:0000256" key="1">
    <source>
        <dbReference type="ARBA" id="ARBA00022737"/>
    </source>
</evidence>
<feature type="repeat" description="ANK" evidence="3">
    <location>
        <begin position="1"/>
        <end position="27"/>
    </location>
</feature>
<proteinExistence type="predicted"/>
<dbReference type="SMART" id="SM00248">
    <property type="entry name" value="ANK"/>
    <property type="match status" value="11"/>
</dbReference>
<keyword evidence="2 3" id="KW-0040">ANK repeat</keyword>
<feature type="repeat" description="ANK" evidence="3">
    <location>
        <begin position="270"/>
        <end position="302"/>
    </location>
</feature>
<keyword evidence="5" id="KW-1185">Reference proteome</keyword>
<gene>
    <name evidence="4" type="ORF">CC86DRAFT_3892</name>
</gene>
<dbReference type="Proteomes" id="UP000799424">
    <property type="component" value="Unassembled WGS sequence"/>
</dbReference>
<dbReference type="PANTHER" id="PTHR24198">
    <property type="entry name" value="ANKYRIN REPEAT AND PROTEIN KINASE DOMAIN-CONTAINING PROTEIN"/>
    <property type="match status" value="1"/>
</dbReference>
<evidence type="ECO:0000313" key="5">
    <source>
        <dbReference type="Proteomes" id="UP000799424"/>
    </source>
</evidence>
<keyword evidence="1" id="KW-0677">Repeat</keyword>
<dbReference type="OrthoDB" id="3673852at2759"/>
<dbReference type="Pfam" id="PF12796">
    <property type="entry name" value="Ank_2"/>
    <property type="match status" value="3"/>
</dbReference>
<sequence>MAAAVAGHTEMVQLLVDHGANLSIRNDYDESVLDVAMTAGYHETVRVLLNALGGPNYPLEDIALDIAMSDSIETTKSLMLTAGVMYPATDTDRQETGQLGRVARAITQGRYLVKPRAMLNMMHAALHEENVKVVHGLSIFINGDRNKHLPSGDTPLTFAVGRRSISLIQKLLEWGHDTSKKSRRPEGENYTPLLQALIALDEDSNRDTSVIDVLIKSNRCRFMAGKDARSSPFDYVLSHYSRWDHGLGERITSMMLHSAEHTASTDRADDGSTLLHVAVWHGRTELIQALLSRGANINATDKQGCTPFFLECQRSTRLLRILLSHGANPHATDNDGQGALHAAAAAGNITVINLLLTLNLPLDLVDISGYTPFTWSVLFGQEATALHLLSRGATTPTQPFRRGRTLLHTACSLALSLLVPILLTFKEFDVNARDELGFTPLALACRTGSAELISALLDAGANPRLSNNARDSPLHIALSKRNVDAACVLVHRGADANARGEKGKSALHLSAAFGTVQIVRALLDKGADVHALDDKGRMSRRC</sequence>
<feature type="repeat" description="ANK" evidence="3">
    <location>
        <begin position="502"/>
        <end position="534"/>
    </location>
</feature>
<evidence type="ECO:0000313" key="4">
    <source>
        <dbReference type="EMBL" id="KAF2833024.1"/>
    </source>
</evidence>
<feature type="repeat" description="ANK" evidence="3">
    <location>
        <begin position="469"/>
        <end position="501"/>
    </location>
</feature>
<dbReference type="PANTHER" id="PTHR24198:SF165">
    <property type="entry name" value="ANKYRIN REPEAT-CONTAINING PROTEIN-RELATED"/>
    <property type="match status" value="1"/>
</dbReference>
<dbReference type="SUPFAM" id="SSF48403">
    <property type="entry name" value="Ankyrin repeat"/>
    <property type="match status" value="2"/>
</dbReference>
<feature type="repeat" description="ANK" evidence="3">
    <location>
        <begin position="436"/>
        <end position="468"/>
    </location>
</feature>
<reference evidence="4" key="1">
    <citation type="journal article" date="2020" name="Stud. Mycol.">
        <title>101 Dothideomycetes genomes: a test case for predicting lifestyles and emergence of pathogens.</title>
        <authorList>
            <person name="Haridas S."/>
            <person name="Albert R."/>
            <person name="Binder M."/>
            <person name="Bloem J."/>
            <person name="Labutti K."/>
            <person name="Salamov A."/>
            <person name="Andreopoulos B."/>
            <person name="Baker S."/>
            <person name="Barry K."/>
            <person name="Bills G."/>
            <person name="Bluhm B."/>
            <person name="Cannon C."/>
            <person name="Castanera R."/>
            <person name="Culley D."/>
            <person name="Daum C."/>
            <person name="Ezra D."/>
            <person name="Gonzalez J."/>
            <person name="Henrissat B."/>
            <person name="Kuo A."/>
            <person name="Liang C."/>
            <person name="Lipzen A."/>
            <person name="Lutzoni F."/>
            <person name="Magnuson J."/>
            <person name="Mondo S."/>
            <person name="Nolan M."/>
            <person name="Ohm R."/>
            <person name="Pangilinan J."/>
            <person name="Park H.-J."/>
            <person name="Ramirez L."/>
            <person name="Alfaro M."/>
            <person name="Sun H."/>
            <person name="Tritt A."/>
            <person name="Yoshinaga Y."/>
            <person name="Zwiers L.-H."/>
            <person name="Turgeon B."/>
            <person name="Goodwin S."/>
            <person name="Spatafora J."/>
            <person name="Crous P."/>
            <person name="Grigoriev I."/>
        </authorList>
    </citation>
    <scope>NUCLEOTIDE SEQUENCE</scope>
    <source>
        <strain evidence="4">CBS 113818</strain>
    </source>
</reference>
<organism evidence="4 5">
    <name type="scientific">Ophiobolus disseminans</name>
    <dbReference type="NCBI Taxonomy" id="1469910"/>
    <lineage>
        <taxon>Eukaryota</taxon>
        <taxon>Fungi</taxon>
        <taxon>Dikarya</taxon>
        <taxon>Ascomycota</taxon>
        <taxon>Pezizomycotina</taxon>
        <taxon>Dothideomycetes</taxon>
        <taxon>Pleosporomycetidae</taxon>
        <taxon>Pleosporales</taxon>
        <taxon>Pleosporineae</taxon>
        <taxon>Phaeosphaeriaceae</taxon>
        <taxon>Ophiobolus</taxon>
    </lineage>
</organism>
<dbReference type="PRINTS" id="PR01415">
    <property type="entry name" value="ANKYRIN"/>
</dbReference>
<dbReference type="InterPro" id="IPR002110">
    <property type="entry name" value="Ankyrin_rpt"/>
</dbReference>
<name>A0A6A7AJ85_9PLEO</name>
<evidence type="ECO:0000256" key="2">
    <source>
        <dbReference type="ARBA" id="ARBA00023043"/>
    </source>
</evidence>
<dbReference type="Pfam" id="PF00023">
    <property type="entry name" value="Ank"/>
    <property type="match status" value="1"/>
</dbReference>
<dbReference type="PROSITE" id="PS50088">
    <property type="entry name" value="ANK_REPEAT"/>
    <property type="match status" value="7"/>
</dbReference>
<feature type="repeat" description="ANK" evidence="3">
    <location>
        <begin position="335"/>
        <end position="367"/>
    </location>
</feature>
<dbReference type="Gene3D" id="1.25.40.20">
    <property type="entry name" value="Ankyrin repeat-containing domain"/>
    <property type="match status" value="5"/>
</dbReference>